<sequence>MEKKDGGLGIKNLSRLNKALLGKWCWRFASEQDSLWKQVIVRKFGEEEGCWCSGASKESHGVGLWKAIRNGWMEFSKRVAFKVGGGRRVQFWKDRWCGEDSLEEAFPSLYSLASSRDAWVVSIMGSVREFGSLEPCIHKT</sequence>
<organism evidence="1 2">
    <name type="scientific">Vitis vinifera</name>
    <name type="common">Grape</name>
    <dbReference type="NCBI Taxonomy" id="29760"/>
    <lineage>
        <taxon>Eukaryota</taxon>
        <taxon>Viridiplantae</taxon>
        <taxon>Streptophyta</taxon>
        <taxon>Embryophyta</taxon>
        <taxon>Tracheophyta</taxon>
        <taxon>Spermatophyta</taxon>
        <taxon>Magnoliopsida</taxon>
        <taxon>eudicotyledons</taxon>
        <taxon>Gunneridae</taxon>
        <taxon>Pentapetalae</taxon>
        <taxon>rosids</taxon>
        <taxon>Vitales</taxon>
        <taxon>Vitaceae</taxon>
        <taxon>Viteae</taxon>
        <taxon>Vitis</taxon>
    </lineage>
</organism>
<accession>A0A438J1I1</accession>
<dbReference type="PANTHER" id="PTHR36617">
    <property type="entry name" value="PROTEIN, PUTATIVE-RELATED"/>
    <property type="match status" value="1"/>
</dbReference>
<gene>
    <name evidence="1" type="ORF">CK203_023187</name>
</gene>
<evidence type="ECO:0000313" key="2">
    <source>
        <dbReference type="Proteomes" id="UP000288805"/>
    </source>
</evidence>
<evidence type="ECO:0000313" key="1">
    <source>
        <dbReference type="EMBL" id="RVX02806.1"/>
    </source>
</evidence>
<proteinExistence type="predicted"/>
<dbReference type="AlphaFoldDB" id="A0A438J1I1"/>
<dbReference type="Proteomes" id="UP000288805">
    <property type="component" value="Unassembled WGS sequence"/>
</dbReference>
<name>A0A438J1I1_VITVI</name>
<dbReference type="PANTHER" id="PTHR36617:SF15">
    <property type="entry name" value="REVERSE TRANSCRIPTASE ZINC-BINDING DOMAIN-CONTAINING PROTEIN"/>
    <property type="match status" value="1"/>
</dbReference>
<protein>
    <submittedName>
        <fullName evidence="1">Uncharacterized protein</fullName>
    </submittedName>
</protein>
<comment type="caution">
    <text evidence="1">The sequence shown here is derived from an EMBL/GenBank/DDBJ whole genome shotgun (WGS) entry which is preliminary data.</text>
</comment>
<dbReference type="EMBL" id="QGNW01000068">
    <property type="protein sequence ID" value="RVX02806.1"/>
    <property type="molecule type" value="Genomic_DNA"/>
</dbReference>
<reference evidence="1 2" key="1">
    <citation type="journal article" date="2018" name="PLoS Genet.">
        <title>Population sequencing reveals clonal diversity and ancestral inbreeding in the grapevine cultivar Chardonnay.</title>
        <authorList>
            <person name="Roach M.J."/>
            <person name="Johnson D.L."/>
            <person name="Bohlmann J."/>
            <person name="van Vuuren H.J."/>
            <person name="Jones S.J."/>
            <person name="Pretorius I.S."/>
            <person name="Schmidt S.A."/>
            <person name="Borneman A.R."/>
        </authorList>
    </citation>
    <scope>NUCLEOTIDE SEQUENCE [LARGE SCALE GENOMIC DNA]</scope>
    <source>
        <strain evidence="2">cv. Chardonnay</strain>
        <tissue evidence="1">Leaf</tissue>
    </source>
</reference>